<keyword evidence="4" id="KW-0812">Transmembrane</keyword>
<feature type="compositionally biased region" description="Basic and acidic residues" evidence="3">
    <location>
        <begin position="237"/>
        <end position="247"/>
    </location>
</feature>
<dbReference type="RefSeq" id="WP_267541199.1">
    <property type="nucleotide sequence ID" value="NZ_JAPNKA010000001.1"/>
</dbReference>
<protein>
    <submittedName>
        <fullName evidence="6">OmpA family protein</fullName>
    </submittedName>
</protein>
<evidence type="ECO:0000313" key="7">
    <source>
        <dbReference type="Proteomes" id="UP001207654"/>
    </source>
</evidence>
<evidence type="ECO:0000256" key="4">
    <source>
        <dbReference type="SAM" id="Phobius"/>
    </source>
</evidence>
<keyword evidence="7" id="KW-1185">Reference proteome</keyword>
<dbReference type="SUPFAM" id="SSF103088">
    <property type="entry name" value="OmpA-like"/>
    <property type="match status" value="1"/>
</dbReference>
<feature type="compositionally biased region" description="Pro residues" evidence="3">
    <location>
        <begin position="252"/>
        <end position="264"/>
    </location>
</feature>
<comment type="caution">
    <text evidence="6">The sequence shown here is derived from an EMBL/GenBank/DDBJ whole genome shotgun (WGS) entry which is preliminary data.</text>
</comment>
<evidence type="ECO:0000256" key="1">
    <source>
        <dbReference type="PROSITE-ProRule" id="PRU00473"/>
    </source>
</evidence>
<feature type="coiled-coil region" evidence="2">
    <location>
        <begin position="39"/>
        <end position="94"/>
    </location>
</feature>
<sequence>MERPASDTEKRRRQRLPWWLLAGLLGVTVLGGWVATRSIASLSGRVEQLEREASESEARVAELQVLRDSMTRRLRLLEQQQQGLSTQNAALNKRAGEQNVLLARREAARVELEQLLKAELERGEVFLSETEGRLRVELADRVLFEPRKAALTPAGAELLTRVGAKLAVEGHLVQVAAHTDAVPESAETAPGPTSWELTSARAVTVVRLLGEKTKLGPERLVAAGYGPYHPVVVDDGPQARERNRRLELQLMPAPPKPTPPPAPPVDQRLAKKRPGQTR</sequence>
<feature type="transmembrane region" description="Helical" evidence="4">
    <location>
        <begin position="16"/>
        <end position="35"/>
    </location>
</feature>
<dbReference type="Gene3D" id="3.30.1330.60">
    <property type="entry name" value="OmpA-like domain"/>
    <property type="match status" value="1"/>
</dbReference>
<organism evidence="6 7">
    <name type="scientific">Archangium lansingense</name>
    <dbReference type="NCBI Taxonomy" id="2995310"/>
    <lineage>
        <taxon>Bacteria</taxon>
        <taxon>Pseudomonadati</taxon>
        <taxon>Myxococcota</taxon>
        <taxon>Myxococcia</taxon>
        <taxon>Myxococcales</taxon>
        <taxon>Cystobacterineae</taxon>
        <taxon>Archangiaceae</taxon>
        <taxon>Archangium</taxon>
    </lineage>
</organism>
<evidence type="ECO:0000313" key="6">
    <source>
        <dbReference type="EMBL" id="MCY1082640.1"/>
    </source>
</evidence>
<dbReference type="CDD" id="cd07185">
    <property type="entry name" value="OmpA_C-like"/>
    <property type="match status" value="1"/>
</dbReference>
<accession>A0ABT4ALS9</accession>
<evidence type="ECO:0000256" key="3">
    <source>
        <dbReference type="SAM" id="MobiDB-lite"/>
    </source>
</evidence>
<dbReference type="EMBL" id="JAPNKA010000001">
    <property type="protein sequence ID" value="MCY1082640.1"/>
    <property type="molecule type" value="Genomic_DNA"/>
</dbReference>
<name>A0ABT4ALS9_9BACT</name>
<dbReference type="InterPro" id="IPR050330">
    <property type="entry name" value="Bact_OuterMem_StrucFunc"/>
</dbReference>
<dbReference type="InterPro" id="IPR006665">
    <property type="entry name" value="OmpA-like"/>
</dbReference>
<reference evidence="6 7" key="1">
    <citation type="submission" date="2022-11" db="EMBL/GenBank/DDBJ databases">
        <title>Minimal conservation of predation-associated metabolite biosynthetic gene clusters underscores biosynthetic potential of Myxococcota including descriptions for ten novel species: Archangium lansinium sp. nov., Myxococcus landrumus sp. nov., Nannocystis bai.</title>
        <authorList>
            <person name="Ahearne A."/>
            <person name="Stevens C."/>
            <person name="Phillips K."/>
        </authorList>
    </citation>
    <scope>NUCLEOTIDE SEQUENCE [LARGE SCALE GENOMIC DNA]</scope>
    <source>
        <strain evidence="6 7">MIWBW</strain>
    </source>
</reference>
<dbReference type="PANTHER" id="PTHR30329:SF21">
    <property type="entry name" value="LIPOPROTEIN YIAD-RELATED"/>
    <property type="match status" value="1"/>
</dbReference>
<evidence type="ECO:0000256" key="2">
    <source>
        <dbReference type="SAM" id="Coils"/>
    </source>
</evidence>
<keyword evidence="4" id="KW-1133">Transmembrane helix</keyword>
<keyword evidence="1 4" id="KW-0472">Membrane</keyword>
<evidence type="ECO:0000259" key="5">
    <source>
        <dbReference type="PROSITE" id="PS51123"/>
    </source>
</evidence>
<dbReference type="Pfam" id="PF00691">
    <property type="entry name" value="OmpA"/>
    <property type="match status" value="1"/>
</dbReference>
<dbReference type="PROSITE" id="PS51123">
    <property type="entry name" value="OMPA_2"/>
    <property type="match status" value="1"/>
</dbReference>
<dbReference type="Proteomes" id="UP001207654">
    <property type="component" value="Unassembled WGS sequence"/>
</dbReference>
<dbReference type="InterPro" id="IPR036737">
    <property type="entry name" value="OmpA-like_sf"/>
</dbReference>
<dbReference type="PANTHER" id="PTHR30329">
    <property type="entry name" value="STATOR ELEMENT OF FLAGELLAR MOTOR COMPLEX"/>
    <property type="match status" value="1"/>
</dbReference>
<proteinExistence type="predicted"/>
<feature type="region of interest" description="Disordered" evidence="3">
    <location>
        <begin position="232"/>
        <end position="278"/>
    </location>
</feature>
<keyword evidence="2" id="KW-0175">Coiled coil</keyword>
<gene>
    <name evidence="6" type="ORF">OV287_50145</name>
</gene>
<feature type="domain" description="OmpA-like" evidence="5">
    <location>
        <begin position="131"/>
        <end position="254"/>
    </location>
</feature>